<gene>
    <name evidence="1" type="ORF">caldi_09420</name>
</gene>
<dbReference type="AlphaFoldDB" id="A0AA35CIQ1"/>
<reference evidence="1" key="1">
    <citation type="submission" date="2022-03" db="EMBL/GenBank/DDBJ databases">
        <title>Complete genome sequence of Caldinitratiruptor microaerophilus.</title>
        <authorList>
            <person name="Mukaiyama R."/>
            <person name="Nishiyama T."/>
            <person name="Ueda K."/>
        </authorList>
    </citation>
    <scope>NUCLEOTIDE SEQUENCE</scope>
    <source>
        <strain evidence="1">JCM 16183</strain>
    </source>
</reference>
<protein>
    <submittedName>
        <fullName evidence="1">Uncharacterized protein</fullName>
    </submittedName>
</protein>
<organism evidence="1 2">
    <name type="scientific">Caldinitratiruptor microaerophilus</name>
    <dbReference type="NCBI Taxonomy" id="671077"/>
    <lineage>
        <taxon>Bacteria</taxon>
        <taxon>Bacillati</taxon>
        <taxon>Bacillota</taxon>
        <taxon>Clostridia</taxon>
        <taxon>Eubacteriales</taxon>
        <taxon>Symbiobacteriaceae</taxon>
        <taxon>Caldinitratiruptor</taxon>
    </lineage>
</organism>
<dbReference type="EMBL" id="AP025628">
    <property type="protein sequence ID" value="BDG59852.1"/>
    <property type="molecule type" value="Genomic_DNA"/>
</dbReference>
<dbReference type="Proteomes" id="UP001163687">
    <property type="component" value="Chromosome"/>
</dbReference>
<dbReference type="KEGG" id="cmic:caldi_09420"/>
<name>A0AA35CIQ1_9FIRM</name>
<dbReference type="RefSeq" id="WP_264843937.1">
    <property type="nucleotide sequence ID" value="NZ_AP025628.1"/>
</dbReference>
<proteinExistence type="predicted"/>
<evidence type="ECO:0000313" key="2">
    <source>
        <dbReference type="Proteomes" id="UP001163687"/>
    </source>
</evidence>
<accession>A0AA35CIQ1</accession>
<evidence type="ECO:0000313" key="1">
    <source>
        <dbReference type="EMBL" id="BDG59852.1"/>
    </source>
</evidence>
<sequence length="84" mass="8747">MPELDRLLVALLGILGNLTISMVRVERGRVEINFTPSTQPVTGPARLIALIAGLSGLIVPGANVDRVDISGAGVPTIRLILPPA</sequence>
<keyword evidence="2" id="KW-1185">Reference proteome</keyword>